<evidence type="ECO:0000256" key="3">
    <source>
        <dbReference type="ARBA" id="ARBA00023134"/>
    </source>
</evidence>
<dbReference type="Gene3D" id="3.40.50.300">
    <property type="entry name" value="P-loop containing nucleotide triphosphate hydrolases"/>
    <property type="match status" value="1"/>
</dbReference>
<dbReference type="InterPro" id="IPR027417">
    <property type="entry name" value="P-loop_NTPase"/>
</dbReference>
<dbReference type="Proteomes" id="UP001055804">
    <property type="component" value="Unassembled WGS sequence"/>
</dbReference>
<feature type="domain" description="RapZ-like N-terminal" evidence="5">
    <location>
        <begin position="20"/>
        <end position="173"/>
    </location>
</feature>
<comment type="caution">
    <text evidence="7">The sequence shown here is derived from an EMBL/GenBank/DDBJ whole genome shotgun (WGS) entry which is preliminary data.</text>
</comment>
<dbReference type="InterPro" id="IPR053931">
    <property type="entry name" value="RapZ_C"/>
</dbReference>
<dbReference type="InterPro" id="IPR053930">
    <property type="entry name" value="RapZ-like_N"/>
</dbReference>
<dbReference type="PANTHER" id="PTHR30448">
    <property type="entry name" value="RNASE ADAPTER PROTEIN RAPZ"/>
    <property type="match status" value="1"/>
</dbReference>
<feature type="binding site" evidence="4">
    <location>
        <begin position="74"/>
        <end position="77"/>
    </location>
    <ligand>
        <name>GTP</name>
        <dbReference type="ChEBI" id="CHEBI:37565"/>
    </ligand>
</feature>
<evidence type="ECO:0000256" key="2">
    <source>
        <dbReference type="ARBA" id="ARBA00022840"/>
    </source>
</evidence>
<dbReference type="GO" id="GO:0005525">
    <property type="term" value="F:GTP binding"/>
    <property type="evidence" value="ECO:0007669"/>
    <property type="project" value="UniProtKB-UniRule"/>
</dbReference>
<keyword evidence="8" id="KW-1185">Reference proteome</keyword>
<name>A0A9J6PMG4_9PROT</name>
<gene>
    <name evidence="7" type="primary">rapZ</name>
    <name evidence="7" type="ORF">NJQ99_12500</name>
</gene>
<evidence type="ECO:0000256" key="1">
    <source>
        <dbReference type="ARBA" id="ARBA00022741"/>
    </source>
</evidence>
<evidence type="ECO:0000259" key="5">
    <source>
        <dbReference type="Pfam" id="PF03668"/>
    </source>
</evidence>
<sequence>MDEIAHTPSPEPRKTAEALRLVVVTGLSGAGKTSALRMLEDIGFEAIDNLPVRLLGQLLPEGTDAQRPIAVGIDARTEGFDPQAVRAWIESLRARPGVAPTLLYMDCDTEVLARRFTETRRRHPLALDRPVPDGIVRERALIGPLRDVADLVLETTDFSLTDLRREIAERFETAGASGLLVSLLSFSYKGGLPREADMVFDVRFLDNPHWVAHLRPLTGRDAGVAAHVAADPAFPEFLARLTGLIDLLVPRFRAEGKSYLTLAIGCTGGRHRSVFVAERLAAHLREAGVPVVLRHRELP</sequence>
<keyword evidence="1 4" id="KW-0547">Nucleotide-binding</keyword>
<dbReference type="InterPro" id="IPR005337">
    <property type="entry name" value="RapZ-like"/>
</dbReference>
<dbReference type="NCBIfam" id="NF003828">
    <property type="entry name" value="PRK05416.1"/>
    <property type="match status" value="1"/>
</dbReference>
<keyword evidence="2 4" id="KW-0067">ATP-binding</keyword>
<dbReference type="PIRSF" id="PIRSF005052">
    <property type="entry name" value="P-loopkin"/>
    <property type="match status" value="1"/>
</dbReference>
<evidence type="ECO:0000256" key="4">
    <source>
        <dbReference type="HAMAP-Rule" id="MF_00636"/>
    </source>
</evidence>
<dbReference type="SUPFAM" id="SSF52540">
    <property type="entry name" value="P-loop containing nucleoside triphosphate hydrolases"/>
    <property type="match status" value="1"/>
</dbReference>
<dbReference type="EMBL" id="JAMZFT010000002">
    <property type="protein sequence ID" value="MCP1337234.1"/>
    <property type="molecule type" value="Genomic_DNA"/>
</dbReference>
<reference evidence="7" key="1">
    <citation type="submission" date="2022-06" db="EMBL/GenBank/DDBJ databases">
        <title>Isolation and Genomics of Futiania mangrovii gen. nov., sp. nov., a Rare and Metabolically-versatile member in the Class Alphaproteobacteria.</title>
        <authorList>
            <person name="Liu L."/>
            <person name="Huang W.-C."/>
            <person name="Pan J."/>
            <person name="Li J."/>
            <person name="Huang Y."/>
            <person name="Du H."/>
            <person name="Liu Y."/>
            <person name="Li M."/>
        </authorList>
    </citation>
    <scope>NUCLEOTIDE SEQUENCE</scope>
    <source>
        <strain evidence="7">FT118</strain>
    </source>
</reference>
<feature type="domain" description="RapZ C-terminal" evidence="6">
    <location>
        <begin position="180"/>
        <end position="298"/>
    </location>
</feature>
<organism evidence="7 8">
    <name type="scientific">Futiania mangrovi</name>
    <dbReference type="NCBI Taxonomy" id="2959716"/>
    <lineage>
        <taxon>Bacteria</taxon>
        <taxon>Pseudomonadati</taxon>
        <taxon>Pseudomonadota</taxon>
        <taxon>Alphaproteobacteria</taxon>
        <taxon>Futianiales</taxon>
        <taxon>Futianiaceae</taxon>
        <taxon>Futiania</taxon>
    </lineage>
</organism>
<dbReference type="AlphaFoldDB" id="A0A9J6PMG4"/>
<accession>A0A9J6PMG4</accession>
<evidence type="ECO:0000259" key="6">
    <source>
        <dbReference type="Pfam" id="PF22740"/>
    </source>
</evidence>
<dbReference type="Pfam" id="PF03668">
    <property type="entry name" value="RapZ-like_N"/>
    <property type="match status" value="1"/>
</dbReference>
<dbReference type="Pfam" id="PF22740">
    <property type="entry name" value="PapZ_C"/>
    <property type="match status" value="1"/>
</dbReference>
<dbReference type="RefSeq" id="WP_269333163.1">
    <property type="nucleotide sequence ID" value="NZ_JAMZFT010000002.1"/>
</dbReference>
<keyword evidence="3 4" id="KW-0342">GTP-binding</keyword>
<dbReference type="HAMAP" id="MF_00636">
    <property type="entry name" value="RapZ_like"/>
    <property type="match status" value="1"/>
</dbReference>
<dbReference type="PANTHER" id="PTHR30448:SF0">
    <property type="entry name" value="RNASE ADAPTER PROTEIN RAPZ"/>
    <property type="match status" value="1"/>
</dbReference>
<feature type="binding site" evidence="4">
    <location>
        <begin position="26"/>
        <end position="33"/>
    </location>
    <ligand>
        <name>ATP</name>
        <dbReference type="ChEBI" id="CHEBI:30616"/>
    </ligand>
</feature>
<dbReference type="GO" id="GO:0005524">
    <property type="term" value="F:ATP binding"/>
    <property type="evidence" value="ECO:0007669"/>
    <property type="project" value="UniProtKB-UniRule"/>
</dbReference>
<evidence type="ECO:0000313" key="8">
    <source>
        <dbReference type="Proteomes" id="UP001055804"/>
    </source>
</evidence>
<protein>
    <submittedName>
        <fullName evidence="7">RNase adapter RapZ</fullName>
    </submittedName>
</protein>
<proteinExistence type="inferred from homology"/>
<evidence type="ECO:0000313" key="7">
    <source>
        <dbReference type="EMBL" id="MCP1337234.1"/>
    </source>
</evidence>